<accession>G9NHD2</accession>
<proteinExistence type="predicted"/>
<name>G9NHD2_HYPAI</name>
<keyword evidence="2" id="KW-1185">Reference proteome</keyword>
<dbReference type="Proteomes" id="UP000005426">
    <property type="component" value="Unassembled WGS sequence"/>
</dbReference>
<gene>
    <name evidence="1" type="ORF">TRIATDRAFT_297377</name>
</gene>
<comment type="caution">
    <text evidence="1">The sequence shown here is derived from an EMBL/GenBank/DDBJ whole genome shotgun (WGS) entry which is preliminary data.</text>
</comment>
<dbReference type="EMBL" id="ABDG02000015">
    <property type="protein sequence ID" value="EHK50026.1"/>
    <property type="molecule type" value="Genomic_DNA"/>
</dbReference>
<dbReference type="AlphaFoldDB" id="G9NHD2"/>
<organism evidence="1 2">
    <name type="scientific">Hypocrea atroviridis (strain ATCC 20476 / IMI 206040)</name>
    <name type="common">Trichoderma atroviride</name>
    <dbReference type="NCBI Taxonomy" id="452589"/>
    <lineage>
        <taxon>Eukaryota</taxon>
        <taxon>Fungi</taxon>
        <taxon>Dikarya</taxon>
        <taxon>Ascomycota</taxon>
        <taxon>Pezizomycotina</taxon>
        <taxon>Sordariomycetes</taxon>
        <taxon>Hypocreomycetidae</taxon>
        <taxon>Hypocreales</taxon>
        <taxon>Hypocreaceae</taxon>
        <taxon>Trichoderma</taxon>
    </lineage>
</organism>
<reference evidence="1 2" key="1">
    <citation type="journal article" date="2011" name="Genome Biol.">
        <title>Comparative genome sequence analysis underscores mycoparasitism as the ancestral life style of Trichoderma.</title>
        <authorList>
            <person name="Kubicek C.P."/>
            <person name="Herrera-Estrella A."/>
            <person name="Seidl-Seiboth V."/>
            <person name="Martinez D.A."/>
            <person name="Druzhinina I.S."/>
            <person name="Thon M."/>
            <person name="Zeilinger S."/>
            <person name="Casas-Flores S."/>
            <person name="Horwitz B.A."/>
            <person name="Mukherjee P.K."/>
            <person name="Mukherjee M."/>
            <person name="Kredics L."/>
            <person name="Alcaraz L.D."/>
            <person name="Aerts A."/>
            <person name="Antal Z."/>
            <person name="Atanasova L."/>
            <person name="Cervantes-Badillo M.G."/>
            <person name="Challacombe J."/>
            <person name="Chertkov O."/>
            <person name="McCluskey K."/>
            <person name="Coulpier F."/>
            <person name="Deshpande N."/>
            <person name="von Doehren H."/>
            <person name="Ebbole D.J."/>
            <person name="Esquivel-Naranjo E.U."/>
            <person name="Fekete E."/>
            <person name="Flipphi M."/>
            <person name="Glaser F."/>
            <person name="Gomez-Rodriguez E.Y."/>
            <person name="Gruber S."/>
            <person name="Han C."/>
            <person name="Henrissat B."/>
            <person name="Hermosa R."/>
            <person name="Hernandez-Onate M."/>
            <person name="Karaffa L."/>
            <person name="Kosti I."/>
            <person name="Le Crom S."/>
            <person name="Lindquist E."/>
            <person name="Lucas S."/>
            <person name="Luebeck M."/>
            <person name="Luebeck P.S."/>
            <person name="Margeot A."/>
            <person name="Metz B."/>
            <person name="Misra M."/>
            <person name="Nevalainen H."/>
            <person name="Omann M."/>
            <person name="Packer N."/>
            <person name="Perrone G."/>
            <person name="Uresti-Rivera E.E."/>
            <person name="Salamov A."/>
            <person name="Schmoll M."/>
            <person name="Seiboth B."/>
            <person name="Shapiro H."/>
            <person name="Sukno S."/>
            <person name="Tamayo-Ramos J.A."/>
            <person name="Tisch D."/>
            <person name="Wiest A."/>
            <person name="Wilkinson H.H."/>
            <person name="Zhang M."/>
            <person name="Coutinho P.M."/>
            <person name="Kenerley C.M."/>
            <person name="Monte E."/>
            <person name="Baker S.E."/>
            <person name="Grigoriev I.V."/>
        </authorList>
    </citation>
    <scope>NUCLEOTIDE SEQUENCE [LARGE SCALE GENOMIC DNA]</scope>
    <source>
        <strain evidence="2">ATCC 20476 / IMI 206040</strain>
    </source>
</reference>
<protein>
    <submittedName>
        <fullName evidence="1">Uncharacterized protein</fullName>
    </submittedName>
</protein>
<evidence type="ECO:0000313" key="1">
    <source>
        <dbReference type="EMBL" id="EHK50026.1"/>
    </source>
</evidence>
<evidence type="ECO:0000313" key="2">
    <source>
        <dbReference type="Proteomes" id="UP000005426"/>
    </source>
</evidence>
<sequence>MTKKKLVKVTLLLYSNSSYTAAQKQICPLLTVRIRHRTHRARQLHQFEPLCEMYRDSLSGHHLVQLNNWSTEDRGVPEVICHLSSLCSLMARLNRAQRCRVRMLESTKAARAWEMLGMDQPRYQWLQQQQRRIEIDPGEKMRLRNEMNAFVLLFVARR</sequence>
<dbReference type="HOGENOM" id="CLU_1669602_0_0_1"/>